<accession>A0A917J8L8</accession>
<feature type="region of interest" description="Disordered" evidence="1">
    <location>
        <begin position="240"/>
        <end position="259"/>
    </location>
</feature>
<evidence type="ECO:0000313" key="3">
    <source>
        <dbReference type="Proteomes" id="UP000662074"/>
    </source>
</evidence>
<organism evidence="2 3">
    <name type="scientific">Mucilaginibacter galii</name>
    <dbReference type="NCBI Taxonomy" id="2005073"/>
    <lineage>
        <taxon>Bacteria</taxon>
        <taxon>Pseudomonadati</taxon>
        <taxon>Bacteroidota</taxon>
        <taxon>Sphingobacteriia</taxon>
        <taxon>Sphingobacteriales</taxon>
        <taxon>Sphingobacteriaceae</taxon>
        <taxon>Mucilaginibacter</taxon>
    </lineage>
</organism>
<proteinExistence type="predicted"/>
<dbReference type="PROSITE" id="PS51257">
    <property type="entry name" value="PROKAR_LIPOPROTEIN"/>
    <property type="match status" value="1"/>
</dbReference>
<dbReference type="Pfam" id="PF14054">
    <property type="entry name" value="DUF4249"/>
    <property type="match status" value="1"/>
</dbReference>
<dbReference type="AlphaFoldDB" id="A0A917J8L8"/>
<dbReference type="EMBL" id="BMDO01000004">
    <property type="protein sequence ID" value="GGI50521.1"/>
    <property type="molecule type" value="Genomic_DNA"/>
</dbReference>
<keyword evidence="3" id="KW-1185">Reference proteome</keyword>
<evidence type="ECO:0008006" key="4">
    <source>
        <dbReference type="Google" id="ProtNLM"/>
    </source>
</evidence>
<name>A0A917J8L8_9SPHI</name>
<dbReference type="Proteomes" id="UP000662074">
    <property type="component" value="Unassembled WGS sequence"/>
</dbReference>
<reference evidence="2" key="1">
    <citation type="journal article" date="2014" name="Int. J. Syst. Evol. Microbiol.">
        <title>Complete genome sequence of Corynebacterium casei LMG S-19264T (=DSM 44701T), isolated from a smear-ripened cheese.</title>
        <authorList>
            <consortium name="US DOE Joint Genome Institute (JGI-PGF)"/>
            <person name="Walter F."/>
            <person name="Albersmeier A."/>
            <person name="Kalinowski J."/>
            <person name="Ruckert C."/>
        </authorList>
    </citation>
    <scope>NUCLEOTIDE SEQUENCE</scope>
    <source>
        <strain evidence="2">CCM 8711</strain>
    </source>
</reference>
<comment type="caution">
    <text evidence="2">The sequence shown here is derived from an EMBL/GenBank/DDBJ whole genome shotgun (WGS) entry which is preliminary data.</text>
</comment>
<evidence type="ECO:0000256" key="1">
    <source>
        <dbReference type="SAM" id="MobiDB-lite"/>
    </source>
</evidence>
<reference evidence="2" key="2">
    <citation type="submission" date="2020-09" db="EMBL/GenBank/DDBJ databases">
        <authorList>
            <person name="Sun Q."/>
            <person name="Sedlacek I."/>
        </authorList>
    </citation>
    <scope>NUCLEOTIDE SEQUENCE</scope>
    <source>
        <strain evidence="2">CCM 8711</strain>
    </source>
</reference>
<sequence>MKFFEQIMKNFINIYIAIVLVCLAFTSCQKVIDIEVNSSASQLVIEGNITNIRGTQYVDISRSVAYTETNNYPGVTGADVQVTDNLGNTYKFSEMQRGHYAFGPLRGQTGRTYTLTVKVDNNTYTATSIMPAAVLVDSLSLSKVTFGSTERKLIAVNYTDPKGIANQYRYILRINGKGANRIYVEDDRLTDGNVIKEELYPYDNNDETEDVKSGDLASVEVQCIDKNIFNYWFTLRSQRRGGPNGGTTPGNPPSNLSNNALGYFSAHTYQTLDIVIP</sequence>
<dbReference type="InterPro" id="IPR025345">
    <property type="entry name" value="DUF4249"/>
</dbReference>
<gene>
    <name evidence="2" type="ORF">GCM10011425_17330</name>
</gene>
<protein>
    <recommendedName>
        <fullName evidence="4">DUF4249 domain-containing protein</fullName>
    </recommendedName>
</protein>
<evidence type="ECO:0000313" key="2">
    <source>
        <dbReference type="EMBL" id="GGI50521.1"/>
    </source>
</evidence>